<dbReference type="PANTHER" id="PTHR43174">
    <property type="entry name" value="UDP-N-ACETYLGLUCOSAMINE 2-EPIMERASE"/>
    <property type="match status" value="1"/>
</dbReference>
<keyword evidence="1 4" id="KW-0413">Isomerase</keyword>
<evidence type="ECO:0000313" key="7">
    <source>
        <dbReference type="Proteomes" id="UP000292262"/>
    </source>
</evidence>
<evidence type="ECO:0000256" key="4">
    <source>
        <dbReference type="RuleBase" id="RU003513"/>
    </source>
</evidence>
<keyword evidence="7" id="KW-1185">Reference proteome</keyword>
<dbReference type="Pfam" id="PF02350">
    <property type="entry name" value="Epimerase_2"/>
    <property type="match status" value="1"/>
</dbReference>
<proteinExistence type="inferred from homology"/>
<organism evidence="6 7">
    <name type="scientific">Aquimarina brevivitae</name>
    <dbReference type="NCBI Taxonomy" id="323412"/>
    <lineage>
        <taxon>Bacteria</taxon>
        <taxon>Pseudomonadati</taxon>
        <taxon>Bacteroidota</taxon>
        <taxon>Flavobacteriia</taxon>
        <taxon>Flavobacteriales</taxon>
        <taxon>Flavobacteriaceae</taxon>
        <taxon>Aquimarina</taxon>
    </lineage>
</organism>
<comment type="caution">
    <text evidence="6">The sequence shown here is derived from an EMBL/GenBank/DDBJ whole genome shotgun (WGS) entry which is preliminary data.</text>
</comment>
<dbReference type="NCBIfam" id="TIGR00236">
    <property type="entry name" value="wecB"/>
    <property type="match status" value="1"/>
</dbReference>
<dbReference type="SUPFAM" id="SSF53756">
    <property type="entry name" value="UDP-Glycosyltransferase/glycogen phosphorylase"/>
    <property type="match status" value="1"/>
</dbReference>
<dbReference type="RefSeq" id="WP_130285153.1">
    <property type="nucleotide sequence ID" value="NZ_SGXE01000001.1"/>
</dbReference>
<dbReference type="EMBL" id="SGXE01000001">
    <property type="protein sequence ID" value="RZS99304.1"/>
    <property type="molecule type" value="Genomic_DNA"/>
</dbReference>
<gene>
    <name evidence="6" type="ORF">EV197_0513</name>
</gene>
<dbReference type="AlphaFoldDB" id="A0A4Q7PFQ9"/>
<evidence type="ECO:0000256" key="3">
    <source>
        <dbReference type="ARBA" id="ARBA00038858"/>
    </source>
</evidence>
<evidence type="ECO:0000259" key="5">
    <source>
        <dbReference type="Pfam" id="PF02350"/>
    </source>
</evidence>
<dbReference type="InterPro" id="IPR029767">
    <property type="entry name" value="WecB-like"/>
</dbReference>
<sequence length="376" mass="42497">MKRNLIVFGTRPEAIKMAPLVKEFQKHQDKFETKVCITAQHREMLDQVLSFFEIIPDYDLDLMKPNQNLYSLTAEIIQSLKPILEEFKPDFVYVHGDTTTTMASSIAAFYSGAKVCHVEAGLRTFNMQSPFPEEMNRCVTGVVSNIHFSPTKTSRQNLINENKSPESILITGNTVIDALQFSVDKVNTENFEDKEIEDLRKDIEKNKKLILVTGHRRENHGQGFINICKALKQIAINNPDVQIIYPVHLNPNVQEPVYELLSDIDNVCLISPLSYPAFVWLMNQAFIIITDSGGVQEEAPSLGKPVLVMRNTTERPEAVDAGTVILVGTDTEKIVSKAEKLLNDNEFYDNMSKLHNPYGDGNACQRIVEFIDKTTM</sequence>
<reference evidence="6 7" key="1">
    <citation type="submission" date="2019-02" db="EMBL/GenBank/DDBJ databases">
        <title>Genomic Encyclopedia of Type Strains, Phase IV (KMG-IV): sequencing the most valuable type-strain genomes for metagenomic binning, comparative biology and taxonomic classification.</title>
        <authorList>
            <person name="Goeker M."/>
        </authorList>
    </citation>
    <scope>NUCLEOTIDE SEQUENCE [LARGE SCALE GENOMIC DNA]</scope>
    <source>
        <strain evidence="6 7">DSM 17196</strain>
    </source>
</reference>
<dbReference type="Proteomes" id="UP000292262">
    <property type="component" value="Unassembled WGS sequence"/>
</dbReference>
<dbReference type="GO" id="GO:0008761">
    <property type="term" value="F:UDP-N-acetylglucosamine 2-epimerase activity"/>
    <property type="evidence" value="ECO:0007669"/>
    <property type="project" value="UniProtKB-EC"/>
</dbReference>
<evidence type="ECO:0000256" key="2">
    <source>
        <dbReference type="ARBA" id="ARBA00038209"/>
    </source>
</evidence>
<feature type="domain" description="UDP-N-acetylglucosamine 2-epimerase" evidence="5">
    <location>
        <begin position="27"/>
        <end position="371"/>
    </location>
</feature>
<dbReference type="PANTHER" id="PTHR43174:SF2">
    <property type="entry name" value="UDP-N-ACETYLGLUCOSAMINE 2-EPIMERASE"/>
    <property type="match status" value="1"/>
</dbReference>
<dbReference type="FunFam" id="3.40.50.2000:FF:000043">
    <property type="entry name" value="UDP-N-acetylglucosamine 2-epimerase"/>
    <property type="match status" value="1"/>
</dbReference>
<evidence type="ECO:0000256" key="1">
    <source>
        <dbReference type="ARBA" id="ARBA00023235"/>
    </source>
</evidence>
<accession>A0A4Q7PFQ9</accession>
<dbReference type="EC" id="5.1.3.14" evidence="3"/>
<evidence type="ECO:0000313" key="6">
    <source>
        <dbReference type="EMBL" id="RZS99304.1"/>
    </source>
</evidence>
<dbReference type="InterPro" id="IPR003331">
    <property type="entry name" value="UDP_GlcNAc_Epimerase_2_dom"/>
</dbReference>
<protein>
    <recommendedName>
        <fullName evidence="3">UDP-N-acetylglucosamine 2-epimerase (non-hydrolyzing)</fullName>
        <ecNumber evidence="3">5.1.3.14</ecNumber>
    </recommendedName>
</protein>
<dbReference type="OrthoDB" id="9803238at2"/>
<dbReference type="Gene3D" id="3.40.50.2000">
    <property type="entry name" value="Glycogen Phosphorylase B"/>
    <property type="match status" value="2"/>
</dbReference>
<name>A0A4Q7PFQ9_9FLAO</name>
<comment type="similarity">
    <text evidence="2 4">Belongs to the UDP-N-acetylglucosamine 2-epimerase family.</text>
</comment>
<dbReference type="CDD" id="cd03786">
    <property type="entry name" value="GTB_UDP-GlcNAc_2-Epimerase"/>
    <property type="match status" value="1"/>
</dbReference>